<feature type="compositionally biased region" description="Low complexity" evidence="4">
    <location>
        <begin position="769"/>
        <end position="784"/>
    </location>
</feature>
<evidence type="ECO:0000256" key="3">
    <source>
        <dbReference type="SAM" id="Coils"/>
    </source>
</evidence>
<comment type="subcellular location">
    <subcellularLocation>
        <location evidence="1">Nucleus</location>
    </subcellularLocation>
</comment>
<dbReference type="InParanoid" id="A0A409XXS8"/>
<feature type="compositionally biased region" description="Low complexity" evidence="4">
    <location>
        <begin position="955"/>
        <end position="971"/>
    </location>
</feature>
<dbReference type="EMBL" id="NHYE01001422">
    <property type="protein sequence ID" value="PPQ95568.1"/>
    <property type="molecule type" value="Genomic_DNA"/>
</dbReference>
<dbReference type="OrthoDB" id="424974at2759"/>
<dbReference type="STRING" id="231916.A0A409XXS8"/>
<feature type="compositionally biased region" description="Low complexity" evidence="4">
    <location>
        <begin position="796"/>
        <end position="815"/>
    </location>
</feature>
<comment type="caution">
    <text evidence="6">The sequence shown here is derived from an EMBL/GenBank/DDBJ whole genome shotgun (WGS) entry which is preliminary data.</text>
</comment>
<sequence>MPVDTTRVISPRRTQKKLTEEELKEIDRKRLLGRSIFLILDQRILAAGQGTRCVYLLCSITGLLKSFDARFILADTAQLHEKIHEMSNRIRQLEDALAILQSTVSDQRHPLLTEDLLKIKFGSEAINPRQNANDEDTQTNRTIDALGTLTLGSSGDVHYFGRSAGSERAGEEAEDSSEEDEVEAPAPPTQEAFADIEKLANLFPFTAKGRPNTNGLSLVEMFLPSYERASQLCDSYIKHGSYFFRAIKPDDLLDVLFPSIYSRIAARSENSTLDGNGTSNGSGDDRNAPHALATLCFVFALGCLLDLTRPPYNSEAERYYDLGRAALSLKPVYDSPNMESVQAMGLMATYHSLAGKKYSRDSAWCVMSCAAKLAQSVCLFVPYSKKCPTYLNPDWSPSVCSFYVFTDRDSARWDMDPKTVQRRRNLFWEVFSADVSHSLALGRPPAIHLSYVDCEFPIDDDASLSSDAEHQMGFWRMKHTFARDIYNSVAEATLTARAPSYDTILDLDRKVREISFPATFNPYVKKGEVGDDVFHSSSLSLRDFYASQNRTVTMIYLHRSFFAQAMLDYPANPLLSPFAPSFLTAYRSASIIIKACGHLFERCAEMAMRLWFLMYHTFSAAVIVGTVVTRSPSTNIASIAMRDFNLALTLFERTAAQSQRAKIALGVLLQLKEKAQRAYEQVSKTGSGLSSASIAMDVSGGSSAGFASAASSALSSPAVDDTIEDDLAIFGGQMKLLDRKAKGHVHHRRSPSTPASTTGTASVGGNTRSSPSLSNSSANASPNLGTSQVPAVNSNAPSSGGPSGSAAGSSAGAGADKAPTGGFGTSTYGGLNFGLDLPDVHPSLISYLNQDALKRAVAVGQAQTGQKQNVAPTSTFGGSGLGGRVGGSTFNGSNTVSIPESLPPSTTTTGKANDDVLGVGFGTFGPPITPRRPLESMLDLGRPWSSSSFTTFGNIGNSGSSSSSAQIAPSGTGSLRNEPTMPQSQPVYPPSDLTSLMGGNFMGSNIGNQQLASQWGFNSNNYQAPQANYMTGDMDLDVAENSTTGFGSLGAGWMNTGINSDPRGGFNLMDSVGAVEMGLSSESGMDAGWMSFMRDCGIMDSTGADVVGGQGGR</sequence>
<feature type="region of interest" description="Disordered" evidence="4">
    <location>
        <begin position="894"/>
        <end position="914"/>
    </location>
</feature>
<name>A0A409XXS8_9AGAR</name>
<feature type="compositionally biased region" description="Polar residues" evidence="4">
    <location>
        <begin position="785"/>
        <end position="795"/>
    </location>
</feature>
<dbReference type="GO" id="GO:0006351">
    <property type="term" value="P:DNA-templated transcription"/>
    <property type="evidence" value="ECO:0007669"/>
    <property type="project" value="InterPro"/>
</dbReference>
<feature type="compositionally biased region" description="Acidic residues" evidence="4">
    <location>
        <begin position="172"/>
        <end position="183"/>
    </location>
</feature>
<dbReference type="PANTHER" id="PTHR31001:SF56">
    <property type="entry name" value="ZN(2)-C6 FUNGAL-TYPE DOMAIN-CONTAINING PROTEIN"/>
    <property type="match status" value="1"/>
</dbReference>
<evidence type="ECO:0000256" key="1">
    <source>
        <dbReference type="ARBA" id="ARBA00004123"/>
    </source>
</evidence>
<dbReference type="AlphaFoldDB" id="A0A409XXS8"/>
<evidence type="ECO:0000259" key="5">
    <source>
        <dbReference type="SMART" id="SM00906"/>
    </source>
</evidence>
<dbReference type="InterPro" id="IPR007219">
    <property type="entry name" value="XnlR_reg_dom"/>
</dbReference>
<gene>
    <name evidence="6" type="ORF">CVT26_008596</name>
</gene>
<reference evidence="6 7" key="1">
    <citation type="journal article" date="2018" name="Evol. Lett.">
        <title>Horizontal gene cluster transfer increased hallucinogenic mushroom diversity.</title>
        <authorList>
            <person name="Reynolds H.T."/>
            <person name="Vijayakumar V."/>
            <person name="Gluck-Thaler E."/>
            <person name="Korotkin H.B."/>
            <person name="Matheny P.B."/>
            <person name="Slot J.C."/>
        </authorList>
    </citation>
    <scope>NUCLEOTIDE SEQUENCE [LARGE SCALE GENOMIC DNA]</scope>
    <source>
        <strain evidence="6 7">SRW20</strain>
    </source>
</reference>
<feature type="region of interest" description="Disordered" evidence="4">
    <location>
        <begin position="739"/>
        <end position="818"/>
    </location>
</feature>
<dbReference type="GO" id="GO:0005634">
    <property type="term" value="C:nucleus"/>
    <property type="evidence" value="ECO:0007669"/>
    <property type="project" value="UniProtKB-SubCell"/>
</dbReference>
<feature type="coiled-coil region" evidence="3">
    <location>
        <begin position="76"/>
        <end position="103"/>
    </location>
</feature>
<organism evidence="6 7">
    <name type="scientific">Gymnopilus dilepis</name>
    <dbReference type="NCBI Taxonomy" id="231916"/>
    <lineage>
        <taxon>Eukaryota</taxon>
        <taxon>Fungi</taxon>
        <taxon>Dikarya</taxon>
        <taxon>Basidiomycota</taxon>
        <taxon>Agaricomycotina</taxon>
        <taxon>Agaricomycetes</taxon>
        <taxon>Agaricomycetidae</taxon>
        <taxon>Agaricales</taxon>
        <taxon>Agaricineae</taxon>
        <taxon>Hymenogastraceae</taxon>
        <taxon>Gymnopilus</taxon>
    </lineage>
</organism>
<feature type="compositionally biased region" description="Basic residues" evidence="4">
    <location>
        <begin position="741"/>
        <end position="750"/>
    </location>
</feature>
<keyword evidence="2" id="KW-0539">Nucleus</keyword>
<evidence type="ECO:0000256" key="4">
    <source>
        <dbReference type="SAM" id="MobiDB-lite"/>
    </source>
</evidence>
<keyword evidence="7" id="KW-1185">Reference proteome</keyword>
<dbReference type="GO" id="GO:0008270">
    <property type="term" value="F:zinc ion binding"/>
    <property type="evidence" value="ECO:0007669"/>
    <property type="project" value="InterPro"/>
</dbReference>
<evidence type="ECO:0000256" key="2">
    <source>
        <dbReference type="ARBA" id="ARBA00023242"/>
    </source>
</evidence>
<dbReference type="InterPro" id="IPR050613">
    <property type="entry name" value="Sec_Metabolite_Reg"/>
</dbReference>
<protein>
    <recommendedName>
        <fullName evidence="5">Xylanolytic transcriptional activator regulatory domain-containing protein</fullName>
    </recommendedName>
</protein>
<evidence type="ECO:0000313" key="7">
    <source>
        <dbReference type="Proteomes" id="UP000284706"/>
    </source>
</evidence>
<dbReference type="GO" id="GO:0003677">
    <property type="term" value="F:DNA binding"/>
    <property type="evidence" value="ECO:0007669"/>
    <property type="project" value="InterPro"/>
</dbReference>
<evidence type="ECO:0000313" key="6">
    <source>
        <dbReference type="EMBL" id="PPQ95568.1"/>
    </source>
</evidence>
<feature type="region of interest" description="Disordered" evidence="4">
    <location>
        <begin position="955"/>
        <end position="994"/>
    </location>
</feature>
<feature type="region of interest" description="Disordered" evidence="4">
    <location>
        <begin position="162"/>
        <end position="188"/>
    </location>
</feature>
<dbReference type="CDD" id="cd12148">
    <property type="entry name" value="fungal_TF_MHR"/>
    <property type="match status" value="1"/>
</dbReference>
<dbReference type="Pfam" id="PF04082">
    <property type="entry name" value="Fungal_trans"/>
    <property type="match status" value="1"/>
</dbReference>
<dbReference type="PANTHER" id="PTHR31001">
    <property type="entry name" value="UNCHARACTERIZED TRANSCRIPTIONAL REGULATORY PROTEIN"/>
    <property type="match status" value="1"/>
</dbReference>
<feature type="domain" description="Xylanolytic transcriptional activator regulatory" evidence="5">
    <location>
        <begin position="363"/>
        <end position="463"/>
    </location>
</feature>
<dbReference type="SMART" id="SM00906">
    <property type="entry name" value="Fungal_trans"/>
    <property type="match status" value="1"/>
</dbReference>
<proteinExistence type="predicted"/>
<feature type="compositionally biased region" description="Polar residues" evidence="4">
    <location>
        <begin position="894"/>
        <end position="911"/>
    </location>
</feature>
<accession>A0A409XXS8</accession>
<feature type="compositionally biased region" description="Polar residues" evidence="4">
    <location>
        <begin position="972"/>
        <end position="986"/>
    </location>
</feature>
<feature type="compositionally biased region" description="Low complexity" evidence="4">
    <location>
        <begin position="751"/>
        <end position="761"/>
    </location>
</feature>
<dbReference type="Proteomes" id="UP000284706">
    <property type="component" value="Unassembled WGS sequence"/>
</dbReference>
<keyword evidence="3" id="KW-0175">Coiled coil</keyword>